<dbReference type="NCBIfam" id="NF037981">
    <property type="entry name" value="NCS2_1"/>
    <property type="match status" value="1"/>
</dbReference>
<evidence type="ECO:0000313" key="10">
    <source>
        <dbReference type="Proteomes" id="UP000482543"/>
    </source>
</evidence>
<comment type="caution">
    <text evidence="9">The sequence shown here is derived from an EMBL/GenBank/DDBJ whole genome shotgun (WGS) entry which is preliminary data.</text>
</comment>
<dbReference type="Proteomes" id="UP000482543">
    <property type="component" value="Unassembled WGS sequence"/>
</dbReference>
<evidence type="ECO:0000256" key="5">
    <source>
        <dbReference type="ARBA" id="ARBA00022692"/>
    </source>
</evidence>
<comment type="similarity">
    <text evidence="2">Belongs to the nucleobase:cation symporter-2 (NCS2) (TC 2.A.40) family.</text>
</comment>
<accession>A0AA43YAD5</accession>
<feature type="transmembrane region" description="Helical" evidence="8">
    <location>
        <begin position="195"/>
        <end position="217"/>
    </location>
</feature>
<dbReference type="NCBIfam" id="TIGR03173">
    <property type="entry name" value="pbuX"/>
    <property type="match status" value="1"/>
</dbReference>
<feature type="transmembrane region" description="Helical" evidence="8">
    <location>
        <begin position="135"/>
        <end position="157"/>
    </location>
</feature>
<evidence type="ECO:0000256" key="7">
    <source>
        <dbReference type="ARBA" id="ARBA00023136"/>
    </source>
</evidence>
<keyword evidence="4" id="KW-1003">Cell membrane</keyword>
<sequence length="433" mass="44967">MKKNEMDIQLMYGVNDKPKILMQILLGLQHIFAAFGGIIVVPIVISAALGFDAKTSTALISSAILAAGVATFIQSRGIGPIGARVACIMGTDFTFVAPAIAVGGKFGLSGIFGATILGAGIVIILSFFVKPLMKLFPPIVTGTVVSLIGLTLLPVSIDWAAGGVGSANYGSLKNISIALFIMIVTLLLNHYGKGLVSSASILIGMVVGYIICIPLGMVDFSSVSQASWVSLPKIFGYGITFNLQVLLPFIPAYFVTIIGTVGCLKAITEVSGIKEDEKPITAGVLSDGVGSMLAGVFGALPNTSFSQNIGLIPLTKVASRYVTMMAGILLVILGLFPKFAALINIMPQPVLGGVGIVMFGTVAAAGIQTLSGVKLNNRNMLIIATSIGLGLGVTFRPEFIAQLPESLKMIFSSGISTGTIVALLLNVILKEKE</sequence>
<name>A0AA43YAD5_CLOBO</name>
<feature type="transmembrane region" description="Helical" evidence="8">
    <location>
        <begin position="409"/>
        <end position="429"/>
    </location>
</feature>
<dbReference type="NCBIfam" id="TIGR00801">
    <property type="entry name" value="ncs2"/>
    <property type="match status" value="1"/>
</dbReference>
<dbReference type="InterPro" id="IPR017588">
    <property type="entry name" value="UacT-like"/>
</dbReference>
<keyword evidence="5 8" id="KW-0812">Transmembrane</keyword>
<dbReference type="InterPro" id="IPR006042">
    <property type="entry name" value="Xan_ur_permease"/>
</dbReference>
<evidence type="ECO:0000256" key="1">
    <source>
        <dbReference type="ARBA" id="ARBA00004651"/>
    </source>
</evidence>
<organism evidence="9 10">
    <name type="scientific">Clostridium botulinum</name>
    <dbReference type="NCBI Taxonomy" id="1491"/>
    <lineage>
        <taxon>Bacteria</taxon>
        <taxon>Bacillati</taxon>
        <taxon>Bacillota</taxon>
        <taxon>Clostridia</taxon>
        <taxon>Eubacteriales</taxon>
        <taxon>Clostridiaceae</taxon>
        <taxon>Clostridium</taxon>
    </lineage>
</organism>
<comment type="subcellular location">
    <subcellularLocation>
        <location evidence="1">Cell membrane</location>
        <topology evidence="1">Multi-pass membrane protein</topology>
    </subcellularLocation>
</comment>
<reference evidence="9 10" key="1">
    <citation type="submission" date="2019-04" db="EMBL/GenBank/DDBJ databases">
        <title>Genome sequencing of Clostridium botulinum Groups I-IV and Clostridium butyricum.</title>
        <authorList>
            <person name="Brunt J."/>
            <person name="Van Vliet A.H.M."/>
            <person name="Stringer S.C."/>
            <person name="Carter A.T."/>
            <person name="Peck M.W."/>
        </authorList>
    </citation>
    <scope>NUCLEOTIDE SEQUENCE [LARGE SCALE GENOMIC DNA]</scope>
    <source>
        <strain evidence="9 10">IFR 15/034</strain>
    </source>
</reference>
<keyword evidence="7 8" id="KW-0472">Membrane</keyword>
<gene>
    <name evidence="9" type="ORF">FC964_17410</name>
</gene>
<proteinExistence type="inferred from homology"/>
<feature type="transmembrane region" description="Helical" evidence="8">
    <location>
        <begin position="110"/>
        <end position="128"/>
    </location>
</feature>
<dbReference type="PANTHER" id="PTHR42810:SF2">
    <property type="entry name" value="PURINE PERMEASE C1399.01C-RELATED"/>
    <property type="match status" value="1"/>
</dbReference>
<feature type="transmembrane region" description="Helical" evidence="8">
    <location>
        <begin position="85"/>
        <end position="104"/>
    </location>
</feature>
<evidence type="ECO:0000313" key="9">
    <source>
        <dbReference type="EMBL" id="NFI23113.1"/>
    </source>
</evidence>
<feature type="transmembrane region" description="Helical" evidence="8">
    <location>
        <begin position="321"/>
        <end position="343"/>
    </location>
</feature>
<evidence type="ECO:0000256" key="6">
    <source>
        <dbReference type="ARBA" id="ARBA00022989"/>
    </source>
</evidence>
<protein>
    <submittedName>
        <fullName evidence="9">Purine permease</fullName>
    </submittedName>
</protein>
<feature type="transmembrane region" description="Helical" evidence="8">
    <location>
        <begin position="349"/>
        <end position="367"/>
    </location>
</feature>
<keyword evidence="3" id="KW-0813">Transport</keyword>
<dbReference type="PANTHER" id="PTHR42810">
    <property type="entry name" value="PURINE PERMEASE C1399.01C-RELATED"/>
    <property type="match status" value="1"/>
</dbReference>
<keyword evidence="6 8" id="KW-1133">Transmembrane helix</keyword>
<dbReference type="InterPro" id="IPR006043">
    <property type="entry name" value="NCS2"/>
</dbReference>
<evidence type="ECO:0000256" key="8">
    <source>
        <dbReference type="SAM" id="Phobius"/>
    </source>
</evidence>
<evidence type="ECO:0000256" key="2">
    <source>
        <dbReference type="ARBA" id="ARBA00008821"/>
    </source>
</evidence>
<dbReference type="PROSITE" id="PS01116">
    <property type="entry name" value="XANTH_URACIL_PERMASE"/>
    <property type="match status" value="1"/>
</dbReference>
<feature type="transmembrane region" description="Helical" evidence="8">
    <location>
        <begin position="20"/>
        <end position="49"/>
    </location>
</feature>
<feature type="transmembrane region" description="Helical" evidence="8">
    <location>
        <begin position="55"/>
        <end position="73"/>
    </location>
</feature>
<dbReference type="AlphaFoldDB" id="A0AA43YAD5"/>
<dbReference type="GO" id="GO:0005886">
    <property type="term" value="C:plasma membrane"/>
    <property type="evidence" value="ECO:0007669"/>
    <property type="project" value="UniProtKB-SubCell"/>
</dbReference>
<dbReference type="GO" id="GO:0042907">
    <property type="term" value="F:xanthine transmembrane transporter activity"/>
    <property type="evidence" value="ECO:0007669"/>
    <property type="project" value="TreeGrafter"/>
</dbReference>
<dbReference type="EMBL" id="SWRJ01000007">
    <property type="protein sequence ID" value="NFI23113.1"/>
    <property type="molecule type" value="Genomic_DNA"/>
</dbReference>
<feature type="transmembrane region" description="Helical" evidence="8">
    <location>
        <begin position="169"/>
        <end position="188"/>
    </location>
</feature>
<evidence type="ECO:0000256" key="4">
    <source>
        <dbReference type="ARBA" id="ARBA00022475"/>
    </source>
</evidence>
<dbReference type="Pfam" id="PF00860">
    <property type="entry name" value="Xan_ur_permease"/>
    <property type="match status" value="1"/>
</dbReference>
<feature type="transmembrane region" description="Helical" evidence="8">
    <location>
        <begin position="237"/>
        <end position="264"/>
    </location>
</feature>
<evidence type="ECO:0000256" key="3">
    <source>
        <dbReference type="ARBA" id="ARBA00022448"/>
    </source>
</evidence>